<dbReference type="Proteomes" id="UP000500826">
    <property type="component" value="Chromosome"/>
</dbReference>
<gene>
    <name evidence="2" type="ORF">HK414_21970</name>
</gene>
<feature type="transmembrane region" description="Helical" evidence="1">
    <location>
        <begin position="6"/>
        <end position="27"/>
    </location>
</feature>
<evidence type="ECO:0000313" key="2">
    <source>
        <dbReference type="EMBL" id="QJW85142.1"/>
    </source>
</evidence>
<name>A0ABX6P6J5_9BURK</name>
<keyword evidence="1" id="KW-1133">Transmembrane helix</keyword>
<evidence type="ECO:0000313" key="3">
    <source>
        <dbReference type="Proteomes" id="UP000500826"/>
    </source>
</evidence>
<evidence type="ECO:0000256" key="1">
    <source>
        <dbReference type="SAM" id="Phobius"/>
    </source>
</evidence>
<proteinExistence type="predicted"/>
<accession>A0ABX6P6J5</accession>
<keyword evidence="1" id="KW-0812">Transmembrane</keyword>
<dbReference type="EMBL" id="CP053418">
    <property type="protein sequence ID" value="QJW85142.1"/>
    <property type="molecule type" value="Genomic_DNA"/>
</dbReference>
<reference evidence="2 3" key="2">
    <citation type="submission" date="2020-05" db="EMBL/GenBank/DDBJ databases">
        <authorList>
            <person name="Khan S.A."/>
            <person name="Jeon C.O."/>
            <person name="Chun B.H."/>
        </authorList>
    </citation>
    <scope>NUCLEOTIDE SEQUENCE [LARGE SCALE GENOMIC DNA]</scope>
    <source>
        <strain evidence="2 3">H242</strain>
    </source>
</reference>
<reference evidence="2 3" key="1">
    <citation type="submission" date="2020-05" db="EMBL/GenBank/DDBJ databases">
        <title>Ramlibacter rhizophilus sp. nov., isolated from rhizosphere soil of national flower Mugunghwa from South Korea.</title>
        <authorList>
            <person name="Zheng-Fei Y."/>
            <person name="Huan T."/>
        </authorList>
    </citation>
    <scope>NUCLEOTIDE SEQUENCE [LARGE SCALE GENOMIC DNA]</scope>
    <source>
        <strain evidence="2 3">H242</strain>
    </source>
</reference>
<keyword evidence="3" id="KW-1185">Reference proteome</keyword>
<organism evidence="2 3">
    <name type="scientific">Ramlibacter terrae</name>
    <dbReference type="NCBI Taxonomy" id="2732511"/>
    <lineage>
        <taxon>Bacteria</taxon>
        <taxon>Pseudomonadati</taxon>
        <taxon>Pseudomonadota</taxon>
        <taxon>Betaproteobacteria</taxon>
        <taxon>Burkholderiales</taxon>
        <taxon>Comamonadaceae</taxon>
        <taxon>Ramlibacter</taxon>
    </lineage>
</organism>
<keyword evidence="1" id="KW-0472">Membrane</keyword>
<protein>
    <submittedName>
        <fullName evidence="2">Uncharacterized protein</fullName>
    </submittedName>
</protein>
<sequence>MSEGVVSVGICLQGPGAPFAVAAIAAAKSRMNAERLRALHQALRGTEGDASPP</sequence>